<evidence type="ECO:0000313" key="3">
    <source>
        <dbReference type="Proteomes" id="UP000007437"/>
    </source>
</evidence>
<dbReference type="AlphaFoldDB" id="E5AVC9"/>
<dbReference type="EMBL" id="FR687360">
    <property type="protein sequence ID" value="CBW77053.1"/>
    <property type="molecule type" value="Genomic_DNA"/>
</dbReference>
<organism evidence="2 3">
    <name type="scientific">Mycetohabitans rhizoxinica (strain DSM 19002 / CIP 109453 / HKI 454)</name>
    <name type="common">Paraburkholderia rhizoxinica</name>
    <dbReference type="NCBI Taxonomy" id="882378"/>
    <lineage>
        <taxon>Bacteria</taxon>
        <taxon>Pseudomonadati</taxon>
        <taxon>Pseudomonadota</taxon>
        <taxon>Betaproteobacteria</taxon>
        <taxon>Burkholderiales</taxon>
        <taxon>Burkholderiaceae</taxon>
        <taxon>Mycetohabitans</taxon>
    </lineage>
</organism>
<dbReference type="KEGG" id="brh:RBRH_02775"/>
<sequence>MAPRRLTTTNSEDFGWKRLLNASTHRPDAGHQTGSGAWPIRNPYKISSRAFHQTGFDSRPGRLHRLQLGHKRKVPVAALRRAVTFSPAHKR</sequence>
<evidence type="ECO:0000256" key="1">
    <source>
        <dbReference type="SAM" id="MobiDB-lite"/>
    </source>
</evidence>
<protein>
    <submittedName>
        <fullName evidence="2">Uncharacterized protein</fullName>
    </submittedName>
</protein>
<feature type="region of interest" description="Disordered" evidence="1">
    <location>
        <begin position="22"/>
        <end position="41"/>
    </location>
</feature>
<gene>
    <name evidence="2" type="ordered locus">RBRH_02775</name>
</gene>
<geneLocation type="plasmid" evidence="2 3">
    <name>pBRH01</name>
</geneLocation>
<dbReference type="HOGENOM" id="CLU_2421350_0_0_4"/>
<accession>E5AVC9</accession>
<keyword evidence="2" id="KW-0614">Plasmid</keyword>
<name>E5AVC9_MYCRK</name>
<proteinExistence type="predicted"/>
<evidence type="ECO:0000313" key="2">
    <source>
        <dbReference type="EMBL" id="CBW77053.1"/>
    </source>
</evidence>
<reference evidence="2 3" key="1">
    <citation type="journal article" date="2011" name="J. Bacteriol.">
        <title>Complete genome sequence of Burkholderia rhizoxinica, an endosymbiont of Rhizopus microsporus.</title>
        <authorList>
            <person name="Lackner G."/>
            <person name="Moebius N."/>
            <person name="Partida-Martinez L."/>
            <person name="Hertweck C."/>
        </authorList>
    </citation>
    <scope>NUCLEOTIDE SEQUENCE [LARGE SCALE GENOMIC DNA]</scope>
    <source>
        <strain evidence="3">DSM 19002 / CIP 109453 / HKI 454</strain>
        <plasmid evidence="2 3">pBRH01</plasmid>
    </source>
</reference>
<dbReference type="Proteomes" id="UP000007437">
    <property type="component" value="Plasmid pBRH01"/>
</dbReference>